<evidence type="ECO:0000256" key="1">
    <source>
        <dbReference type="SAM" id="MobiDB-lite"/>
    </source>
</evidence>
<dbReference type="PANTHER" id="PTHR37015:SF2">
    <property type="entry name" value="REVERSE TRANSCRIPTASE DOMAIN-CONTAINING PROTEIN"/>
    <property type="match status" value="1"/>
</dbReference>
<reference evidence="2" key="1">
    <citation type="submission" date="2020-10" db="EMBL/GenBank/DDBJ databases">
        <authorList>
            <person name="Kusch S."/>
        </authorList>
    </citation>
    <scope>NUCLEOTIDE SEQUENCE</scope>
    <source>
        <strain evidence="2">SwB9</strain>
    </source>
</reference>
<protein>
    <submittedName>
        <fullName evidence="2">03f01056-f648-49de-8b2d-c35135b65a6d-CDS</fullName>
    </submittedName>
</protein>
<comment type="caution">
    <text evidence="2">The sequence shown here is derived from an EMBL/GenBank/DDBJ whole genome shotgun (WGS) entry which is preliminary data.</text>
</comment>
<proteinExistence type="predicted"/>
<name>A0A8H2ZUC3_9HELO</name>
<dbReference type="EMBL" id="CAJHIA010000033">
    <property type="protein sequence ID" value="CAD6449381.1"/>
    <property type="molecule type" value="Genomic_DNA"/>
</dbReference>
<evidence type="ECO:0000313" key="2">
    <source>
        <dbReference type="EMBL" id="CAD6449381.1"/>
    </source>
</evidence>
<dbReference type="AlphaFoldDB" id="A0A8H2ZUC3"/>
<feature type="region of interest" description="Disordered" evidence="1">
    <location>
        <begin position="426"/>
        <end position="451"/>
    </location>
</feature>
<dbReference type="OrthoDB" id="74545at2759"/>
<sequence length="913" mass="104960">MLLIRSLPLQSRSITSRKLFFFTYNHIALSSTATRYRSTSSTRNTQKPAPPTPQQKSKMASTDVLSHTLSSITSIKLEEISSQRSAFEKGKADLLQAVSNEPKQSEKLRILLDQIEELASMGKLKDKKSISLSNIRIFLQQAQHDPSVSEDLLKDWQEKLEKELDIHSLKYEYASLYGRLVNEWLSASEDNAASDSSFESVGRKEMHEQRQKWEEFVFEPLETDPAAIESYLTKLFTSTDDIKNAWHGLRYQTTVFEKEMENQTHFDEDSLRWVINGLLRSDLLTDEKRAILKDFQSKKVVLAEVADVLNMRMSSLDKWKWASEGTPVEQRRQINGRYRFYHDEDLLQTILLRYIGVKWSVFFKQTLTRFKNSSNVWASLSPQVPKADKLKRKYFLGQSHDRPGNVEATREEHFNSDIFLEQLQHSPEEQRGGYSDDDAENAKDTRRSPTKITQSVLHTLATEIIMQTRFRSPLTVVRSDFTWFGPSLPHTSMFSVLSHFGVSTKWLSFFRRALEAPMVFPSDGPSAPVRIRKRGTPISGPLSDMLGETVLFCLDFAMNNRTNGARLYRLHDDIWFWGSSPVCVSGWQVMQEFASLMGLSFNADKTGSCTVTRHPTIITPPPSSLPQGLVRWSFLYLDPLTGRFLIDQKLVDNHVKELSLQLKACKSIFDWIQAWNIYGSRFFSTNFGRPAHCFGLAHVDDMLTTFSRIQTQLFSETGGSVTSTLKSMLHSRFGVENIPEGYLYFPMSMGGLDLKSPFVPLYLIRDQVRKNPDEAMDIFFLKERADYEAAKKVYENGDSVLTRNGVKHDPALESVGFPSFEEYTKYRERTSSRLHAAYDVLKSEPEECRVDVTVGREVFERQREKMSEYQKWIVQLYGLDMEERFGGLNVVEKGLLPTGMVGMFRESRFKWQG</sequence>
<gene>
    <name evidence="2" type="ORF">SCLTRI_LOCUS9175</name>
</gene>
<dbReference type="Proteomes" id="UP000624404">
    <property type="component" value="Unassembled WGS sequence"/>
</dbReference>
<organism evidence="2 3">
    <name type="scientific">Sclerotinia trifoliorum</name>
    <dbReference type="NCBI Taxonomy" id="28548"/>
    <lineage>
        <taxon>Eukaryota</taxon>
        <taxon>Fungi</taxon>
        <taxon>Dikarya</taxon>
        <taxon>Ascomycota</taxon>
        <taxon>Pezizomycotina</taxon>
        <taxon>Leotiomycetes</taxon>
        <taxon>Helotiales</taxon>
        <taxon>Sclerotiniaceae</taxon>
        <taxon>Sclerotinia</taxon>
    </lineage>
</organism>
<keyword evidence="3" id="KW-1185">Reference proteome</keyword>
<feature type="compositionally biased region" description="Low complexity" evidence="1">
    <location>
        <begin position="35"/>
        <end position="47"/>
    </location>
</feature>
<accession>A0A8H2ZUC3</accession>
<evidence type="ECO:0000313" key="3">
    <source>
        <dbReference type="Proteomes" id="UP000624404"/>
    </source>
</evidence>
<feature type="region of interest" description="Disordered" evidence="1">
    <location>
        <begin position="35"/>
        <end position="60"/>
    </location>
</feature>
<dbReference type="PANTHER" id="PTHR37015">
    <property type="entry name" value="REVERSE TRANSCRIPTASE DOMAIN-CONTAINING PROTEIN"/>
    <property type="match status" value="1"/>
</dbReference>